<dbReference type="EMBL" id="JAPFQL010000031">
    <property type="protein sequence ID" value="MDC5697339.1"/>
    <property type="molecule type" value="Genomic_DNA"/>
</dbReference>
<dbReference type="PROSITE" id="PS51257">
    <property type="entry name" value="PROKAR_LIPOPROTEIN"/>
    <property type="match status" value="1"/>
</dbReference>
<dbReference type="Proteomes" id="UP001150259">
    <property type="component" value="Unassembled WGS sequence"/>
</dbReference>
<keyword evidence="1" id="KW-0732">Signal</keyword>
<evidence type="ECO:0000313" key="2">
    <source>
        <dbReference type="EMBL" id="MDC5697339.1"/>
    </source>
</evidence>
<keyword evidence="3" id="KW-1185">Reference proteome</keyword>
<feature type="signal peptide" evidence="1">
    <location>
        <begin position="1"/>
        <end position="36"/>
    </location>
</feature>
<proteinExistence type="predicted"/>
<accession>A0ABT5GGK4</accession>
<feature type="chain" id="PRO_5045722049" description="Lipoprotein" evidence="1">
    <location>
        <begin position="37"/>
        <end position="190"/>
    </location>
</feature>
<dbReference type="RefSeq" id="WP_272461917.1">
    <property type="nucleotide sequence ID" value="NZ_JAPFQL010000031.1"/>
</dbReference>
<sequence length="190" mass="19614">MRLVSRGGSGVAFVACSGVAALLLSACGSASTLRMAGDAPPAFGQTIVTPEGETKLSVGVITLCVSEGSARVTAARFTNGNLPIAHFGVWSLHSSKPSVGYLPGDLVTHGFPKEPDPVDVLCGSVEEEPDVGEITARLAIDIEATDEVREGKGITLTYETADGQQGELEIPFELKVCPPTQAASCQDQNG</sequence>
<evidence type="ECO:0000256" key="1">
    <source>
        <dbReference type="SAM" id="SignalP"/>
    </source>
</evidence>
<name>A0ABT5GGK4_9MICO</name>
<organism evidence="2 3">
    <name type="scientific">Intrasporangium calvum</name>
    <dbReference type="NCBI Taxonomy" id="53358"/>
    <lineage>
        <taxon>Bacteria</taxon>
        <taxon>Bacillati</taxon>
        <taxon>Actinomycetota</taxon>
        <taxon>Actinomycetes</taxon>
        <taxon>Micrococcales</taxon>
        <taxon>Intrasporangiaceae</taxon>
        <taxon>Intrasporangium</taxon>
    </lineage>
</organism>
<evidence type="ECO:0000313" key="3">
    <source>
        <dbReference type="Proteomes" id="UP001150259"/>
    </source>
</evidence>
<comment type="caution">
    <text evidence="2">The sequence shown here is derived from an EMBL/GenBank/DDBJ whole genome shotgun (WGS) entry which is preliminary data.</text>
</comment>
<evidence type="ECO:0008006" key="4">
    <source>
        <dbReference type="Google" id="ProtNLM"/>
    </source>
</evidence>
<protein>
    <recommendedName>
        <fullName evidence="4">Lipoprotein</fullName>
    </recommendedName>
</protein>
<gene>
    <name evidence="2" type="ORF">OO014_08725</name>
</gene>
<reference evidence="2 3" key="1">
    <citation type="submission" date="2022-11" db="EMBL/GenBank/DDBJ databases">
        <title>Anaerobic phenanthrene biodegradation by a DNRA strain PheN6.</title>
        <authorList>
            <person name="Zhang Z."/>
        </authorList>
    </citation>
    <scope>NUCLEOTIDE SEQUENCE [LARGE SCALE GENOMIC DNA]</scope>
    <source>
        <strain evidence="2 3">PheN6</strain>
    </source>
</reference>